<reference evidence="1 2" key="1">
    <citation type="journal article" date="2019" name="Sci. Rep.">
        <title>Orb-weaving spider Araneus ventricosus genome elucidates the spidroin gene catalogue.</title>
        <authorList>
            <person name="Kono N."/>
            <person name="Nakamura H."/>
            <person name="Ohtoshi R."/>
            <person name="Moran D.A.P."/>
            <person name="Shinohara A."/>
            <person name="Yoshida Y."/>
            <person name="Fujiwara M."/>
            <person name="Mori M."/>
            <person name="Tomita M."/>
            <person name="Arakawa K."/>
        </authorList>
    </citation>
    <scope>NUCLEOTIDE SEQUENCE [LARGE SCALE GENOMIC DNA]</scope>
</reference>
<name>A0A4Y2KEW7_ARAVE</name>
<sequence length="106" mass="12348">MCHTYHVAYSKLYLQISHNHGAAEVWWYRFRIGGSRVRDPIPPKIYRVCGPSTRCICNRGSNVLMLVWRETLEGRFHPQTPFSSSDSFKIIRPVPKWLPGSFKTEP</sequence>
<organism evidence="1 2">
    <name type="scientific">Araneus ventricosus</name>
    <name type="common">Orbweaver spider</name>
    <name type="synonym">Epeira ventricosa</name>
    <dbReference type="NCBI Taxonomy" id="182803"/>
    <lineage>
        <taxon>Eukaryota</taxon>
        <taxon>Metazoa</taxon>
        <taxon>Ecdysozoa</taxon>
        <taxon>Arthropoda</taxon>
        <taxon>Chelicerata</taxon>
        <taxon>Arachnida</taxon>
        <taxon>Araneae</taxon>
        <taxon>Araneomorphae</taxon>
        <taxon>Entelegynae</taxon>
        <taxon>Araneoidea</taxon>
        <taxon>Araneidae</taxon>
        <taxon>Araneus</taxon>
    </lineage>
</organism>
<dbReference type="Proteomes" id="UP000499080">
    <property type="component" value="Unassembled WGS sequence"/>
</dbReference>
<protein>
    <submittedName>
        <fullName evidence="1">Uncharacterized protein</fullName>
    </submittedName>
</protein>
<dbReference type="EMBL" id="BGPR01004472">
    <property type="protein sequence ID" value="GBN00003.1"/>
    <property type="molecule type" value="Genomic_DNA"/>
</dbReference>
<dbReference type="AlphaFoldDB" id="A0A4Y2KEW7"/>
<comment type="caution">
    <text evidence="1">The sequence shown here is derived from an EMBL/GenBank/DDBJ whole genome shotgun (WGS) entry which is preliminary data.</text>
</comment>
<proteinExistence type="predicted"/>
<keyword evidence="2" id="KW-1185">Reference proteome</keyword>
<evidence type="ECO:0000313" key="1">
    <source>
        <dbReference type="EMBL" id="GBN00003.1"/>
    </source>
</evidence>
<evidence type="ECO:0000313" key="2">
    <source>
        <dbReference type="Proteomes" id="UP000499080"/>
    </source>
</evidence>
<gene>
    <name evidence="1" type="ORF">AVEN_260427_1</name>
</gene>
<accession>A0A4Y2KEW7</accession>